<evidence type="ECO:0000256" key="10">
    <source>
        <dbReference type="SAM" id="MobiDB-lite"/>
    </source>
</evidence>
<keyword evidence="6 8" id="KW-0694">RNA-binding</keyword>
<keyword evidence="4 8" id="KW-0347">Helicase</keyword>
<dbReference type="CDD" id="cd00268">
    <property type="entry name" value="DEADc"/>
    <property type="match status" value="1"/>
</dbReference>
<dbReference type="Pfam" id="PF00271">
    <property type="entry name" value="Helicase_C"/>
    <property type="match status" value="1"/>
</dbReference>
<dbReference type="PROSITE" id="PS00039">
    <property type="entry name" value="DEAD_ATP_HELICASE"/>
    <property type="match status" value="1"/>
</dbReference>
<accession>A0ABU9FQE1</accession>
<evidence type="ECO:0000256" key="7">
    <source>
        <dbReference type="ARBA" id="ARBA00023016"/>
    </source>
</evidence>
<evidence type="ECO:0000256" key="8">
    <source>
        <dbReference type="HAMAP-Rule" id="MF_00964"/>
    </source>
</evidence>
<evidence type="ECO:0000256" key="3">
    <source>
        <dbReference type="ARBA" id="ARBA00022801"/>
    </source>
</evidence>
<feature type="region of interest" description="Disordered" evidence="10">
    <location>
        <begin position="580"/>
        <end position="705"/>
    </location>
</feature>
<dbReference type="InterPro" id="IPR005580">
    <property type="entry name" value="DbpA/CsdA_RNA-bd_dom"/>
</dbReference>
<dbReference type="HAMAP" id="MF_00964">
    <property type="entry name" value="DEAD_helicase_DeaD"/>
    <property type="match status" value="1"/>
</dbReference>
<keyword evidence="2 8" id="KW-0547">Nucleotide-binding</keyword>
<keyword evidence="5 8" id="KW-0067">ATP-binding</keyword>
<feature type="short sequence motif" description="Q motif" evidence="9">
    <location>
        <begin position="34"/>
        <end position="62"/>
    </location>
</feature>
<dbReference type="PANTHER" id="PTHR47963:SF8">
    <property type="entry name" value="ATP-DEPENDENT RNA HELICASE DEAD"/>
    <property type="match status" value="1"/>
</dbReference>
<dbReference type="Gene3D" id="3.40.50.300">
    <property type="entry name" value="P-loop containing nucleotide triphosphate hydrolases"/>
    <property type="match status" value="2"/>
</dbReference>
<evidence type="ECO:0000256" key="6">
    <source>
        <dbReference type="ARBA" id="ARBA00022884"/>
    </source>
</evidence>
<feature type="domain" description="Helicase ATP-binding" evidence="11">
    <location>
        <begin position="65"/>
        <end position="236"/>
    </location>
</feature>
<evidence type="ECO:0000256" key="5">
    <source>
        <dbReference type="ARBA" id="ARBA00022840"/>
    </source>
</evidence>
<protein>
    <recommendedName>
        <fullName evidence="8">ATP-dependent RNA helicase DeaD</fullName>
        <ecNumber evidence="8">3.6.4.13</ecNumber>
    </recommendedName>
    <alternativeName>
        <fullName evidence="8">Cold-shock DEAD box protein A</fullName>
    </alternativeName>
</protein>
<keyword evidence="7 8" id="KW-0346">Stress response</keyword>
<dbReference type="SMART" id="SM00487">
    <property type="entry name" value="DEXDc"/>
    <property type="match status" value="1"/>
</dbReference>
<comment type="function">
    <text evidence="8">DEAD-box RNA helicase involved in various cellular processes at low temperature, including ribosome biogenesis, mRNA degradation and translation initiation.</text>
</comment>
<feature type="region of interest" description="Disordered" evidence="10">
    <location>
        <begin position="476"/>
        <end position="504"/>
    </location>
</feature>
<evidence type="ECO:0000259" key="11">
    <source>
        <dbReference type="PROSITE" id="PS51192"/>
    </source>
</evidence>
<dbReference type="RefSeq" id="WP_017074842.1">
    <property type="nucleotide sequence ID" value="NZ_JBANDX010000003.1"/>
</dbReference>
<feature type="compositionally biased region" description="Gly residues" evidence="10">
    <location>
        <begin position="628"/>
        <end position="639"/>
    </location>
</feature>
<dbReference type="GO" id="GO:0004386">
    <property type="term" value="F:helicase activity"/>
    <property type="evidence" value="ECO:0007669"/>
    <property type="project" value="UniProtKB-KW"/>
</dbReference>
<evidence type="ECO:0000313" key="15">
    <source>
        <dbReference type="Proteomes" id="UP001377160"/>
    </source>
</evidence>
<name>A0ABU9FQE1_9VIBR</name>
<dbReference type="InterPro" id="IPR028618">
    <property type="entry name" value="DEAD_helicase_DeaD"/>
</dbReference>
<feature type="domain" description="DEAD-box RNA helicase Q" evidence="13">
    <location>
        <begin position="34"/>
        <end position="62"/>
    </location>
</feature>
<evidence type="ECO:0000313" key="14">
    <source>
        <dbReference type="EMBL" id="MEL0607710.1"/>
    </source>
</evidence>
<comment type="caution">
    <text evidence="14">The sequence shown here is derived from an EMBL/GenBank/DDBJ whole genome shotgun (WGS) entry which is preliminary data.</text>
</comment>
<dbReference type="Proteomes" id="UP001377160">
    <property type="component" value="Unassembled WGS sequence"/>
</dbReference>
<comment type="subcellular location">
    <subcellularLocation>
        <location evidence="8">Cytoplasm</location>
    </subcellularLocation>
</comment>
<dbReference type="Gene3D" id="3.30.70.330">
    <property type="match status" value="1"/>
</dbReference>
<comment type="similarity">
    <text evidence="8">Belongs to the DEAD box helicase family. DeaD/CsdA subfamily.</text>
</comment>
<dbReference type="PROSITE" id="PS51194">
    <property type="entry name" value="HELICASE_CTER"/>
    <property type="match status" value="1"/>
</dbReference>
<keyword evidence="15" id="KW-1185">Reference proteome</keyword>
<dbReference type="InterPro" id="IPR014014">
    <property type="entry name" value="RNA_helicase_DEAD_Q_motif"/>
</dbReference>
<dbReference type="Pfam" id="PF03880">
    <property type="entry name" value="DbpA"/>
    <property type="match status" value="1"/>
</dbReference>
<keyword evidence="1 8" id="KW-0963">Cytoplasm</keyword>
<dbReference type="InterPro" id="IPR000629">
    <property type="entry name" value="RNA-helicase_DEAD-box_CS"/>
</dbReference>
<dbReference type="InterPro" id="IPR011545">
    <property type="entry name" value="DEAD/DEAH_box_helicase_dom"/>
</dbReference>
<dbReference type="InterPro" id="IPR050547">
    <property type="entry name" value="DEAD_box_RNA_helicases"/>
</dbReference>
<feature type="domain" description="Helicase C-terminal" evidence="12">
    <location>
        <begin position="259"/>
        <end position="407"/>
    </location>
</feature>
<sequence>MESVSDWISIGIDRAPGTFCLLIYSGIPMSESVIQFNELALNDNILSALDGMGFVSPTPIQAAAIPLLLEGRDALGKAQTGTGKTAAFSLPLLNKINLNQHKPQAIIMAPTRELAIQVAAEIKNLGRDINGLKVLEIYGGASIVDQMRALSRGAHIVVGTPGRVKDLLTRDRLHLDEAHTFVLDEADEMLKMGFVDDVTWILEQAPESAQRVLFSATMPPMVKTIVDRYLRNPARVDVAGTNHTVDKVAQNYWVVKGVEKDEAMSRLLETEETDASIVFVRTRQDTERLADWLSARGFKAAALHGDIPQSLRERTVDHIKQGVIDILVATDVVARGLDVPRITHVFNYDIPFDVESYIHRIGRTGRAGRKGKAILLVRTNQIRMLRTIERVTKSQMEEIQLPQRDEVAAARVAKLGAELETEKESKALENFAGLISTLQESLEVDAATLAAMLLKRQQGKSPLFYVGEDPMIAAIERDKNRRKDRREDRDNGRDGGGRNFNTQDWDTYQLQVGREQGVQVKDIVGALANELGLTKGSIGAIKLDQGSTYVQLPKAMNSETTGKLSKLRIRQKEAGAVVVDFNDFREPRRGGGGRDGNRGGGRDGGRGGRDGGGYRGNREGGNREGGNREGGNGGRGGYRGNRDGSPAGGRDGNSAGGRDGERRFDRNRGGDHRGNFRGERGHGNGNGASAGNGGNRGRRPERSEG</sequence>
<dbReference type="InterPro" id="IPR014001">
    <property type="entry name" value="Helicase_ATP-bd"/>
</dbReference>
<reference evidence="14 15" key="1">
    <citation type="submission" date="2024-02" db="EMBL/GenBank/DDBJ databases">
        <title>Bacteria isolated from the canopy kelp, Nereocystis luetkeana.</title>
        <authorList>
            <person name="Pfister C.A."/>
            <person name="Younker I.T."/>
            <person name="Light S.H."/>
        </authorList>
    </citation>
    <scope>NUCLEOTIDE SEQUENCE [LARGE SCALE GENOMIC DNA]</scope>
    <source>
        <strain evidence="14 15">TI.1.15</strain>
    </source>
</reference>
<dbReference type="SMART" id="SM00490">
    <property type="entry name" value="HELICc"/>
    <property type="match status" value="1"/>
</dbReference>
<evidence type="ECO:0000256" key="1">
    <source>
        <dbReference type="ARBA" id="ARBA00022490"/>
    </source>
</evidence>
<evidence type="ECO:0000256" key="2">
    <source>
        <dbReference type="ARBA" id="ARBA00022741"/>
    </source>
</evidence>
<dbReference type="InterPro" id="IPR044742">
    <property type="entry name" value="DEAD/DEAH_RhlB"/>
</dbReference>
<evidence type="ECO:0000256" key="4">
    <source>
        <dbReference type="ARBA" id="ARBA00022806"/>
    </source>
</evidence>
<dbReference type="EC" id="3.6.4.13" evidence="8"/>
<dbReference type="Pfam" id="PF00270">
    <property type="entry name" value="DEAD"/>
    <property type="match status" value="1"/>
</dbReference>
<organism evidence="14 15">
    <name type="scientific">Vibrio echinoideorum</name>
    <dbReference type="NCBI Taxonomy" id="2100116"/>
    <lineage>
        <taxon>Bacteria</taxon>
        <taxon>Pseudomonadati</taxon>
        <taxon>Pseudomonadota</taxon>
        <taxon>Gammaproteobacteria</taxon>
        <taxon>Vibrionales</taxon>
        <taxon>Vibrionaceae</taxon>
        <taxon>Vibrio</taxon>
    </lineage>
</organism>
<dbReference type="InterPro" id="IPR057325">
    <property type="entry name" value="DeaD_dimer"/>
</dbReference>
<feature type="compositionally biased region" description="Basic and acidic residues" evidence="10">
    <location>
        <begin position="595"/>
        <end position="609"/>
    </location>
</feature>
<feature type="compositionally biased region" description="Basic and acidic residues" evidence="10">
    <location>
        <begin position="658"/>
        <end position="682"/>
    </location>
</feature>
<proteinExistence type="inferred from homology"/>
<keyword evidence="3 8" id="KW-0378">Hydrolase</keyword>
<dbReference type="InterPro" id="IPR027417">
    <property type="entry name" value="P-loop_NTPase"/>
</dbReference>
<dbReference type="SUPFAM" id="SSF52540">
    <property type="entry name" value="P-loop containing nucleoside triphosphate hydrolases"/>
    <property type="match status" value="1"/>
</dbReference>
<gene>
    <name evidence="8" type="primary">deaD</name>
    <name evidence="8" type="synonym">csdA</name>
    <name evidence="14" type="ORF">V8Z71_05270</name>
</gene>
<dbReference type="Pfam" id="PF25399">
    <property type="entry name" value="DeaD_dimer"/>
    <property type="match status" value="1"/>
</dbReference>
<feature type="compositionally biased region" description="Gly residues" evidence="10">
    <location>
        <begin position="646"/>
        <end position="657"/>
    </location>
</feature>
<comment type="catalytic activity">
    <reaction evidence="8">
        <text>ATP + H2O = ADP + phosphate + H(+)</text>
        <dbReference type="Rhea" id="RHEA:13065"/>
        <dbReference type="ChEBI" id="CHEBI:15377"/>
        <dbReference type="ChEBI" id="CHEBI:15378"/>
        <dbReference type="ChEBI" id="CHEBI:30616"/>
        <dbReference type="ChEBI" id="CHEBI:43474"/>
        <dbReference type="ChEBI" id="CHEBI:456216"/>
        <dbReference type="EC" id="3.6.4.13"/>
    </reaction>
</comment>
<dbReference type="CDD" id="cd18787">
    <property type="entry name" value="SF2_C_DEAD"/>
    <property type="match status" value="1"/>
</dbReference>
<dbReference type="InterPro" id="IPR001650">
    <property type="entry name" value="Helicase_C-like"/>
</dbReference>
<dbReference type="PANTHER" id="PTHR47963">
    <property type="entry name" value="DEAD-BOX ATP-DEPENDENT RNA HELICASE 47, MITOCHONDRIAL"/>
    <property type="match status" value="1"/>
</dbReference>
<feature type="compositionally biased region" description="Basic and acidic residues" evidence="10">
    <location>
        <begin position="616"/>
        <end position="627"/>
    </location>
</feature>
<evidence type="ECO:0000259" key="13">
    <source>
        <dbReference type="PROSITE" id="PS51195"/>
    </source>
</evidence>
<dbReference type="PROSITE" id="PS51195">
    <property type="entry name" value="Q_MOTIF"/>
    <property type="match status" value="1"/>
</dbReference>
<evidence type="ECO:0000256" key="9">
    <source>
        <dbReference type="PROSITE-ProRule" id="PRU00552"/>
    </source>
</evidence>
<dbReference type="EMBL" id="JBANDX010000003">
    <property type="protein sequence ID" value="MEL0607710.1"/>
    <property type="molecule type" value="Genomic_DNA"/>
</dbReference>
<feature type="compositionally biased region" description="Basic and acidic residues" evidence="10">
    <location>
        <begin position="476"/>
        <end position="496"/>
    </location>
</feature>
<dbReference type="InterPro" id="IPR012677">
    <property type="entry name" value="Nucleotide-bd_a/b_plait_sf"/>
</dbReference>
<feature type="compositionally biased region" description="Gly residues" evidence="10">
    <location>
        <begin position="683"/>
        <end position="695"/>
    </location>
</feature>
<dbReference type="PROSITE" id="PS51192">
    <property type="entry name" value="HELICASE_ATP_BIND_1"/>
    <property type="match status" value="1"/>
</dbReference>
<evidence type="ECO:0000259" key="12">
    <source>
        <dbReference type="PROSITE" id="PS51194"/>
    </source>
</evidence>